<proteinExistence type="predicted"/>
<accession>A0A7G8BHZ1</accession>
<dbReference type="InterPro" id="IPR011051">
    <property type="entry name" value="RmlC_Cupin_sf"/>
</dbReference>
<dbReference type="AlphaFoldDB" id="A0A7G8BHZ1"/>
<dbReference type="Pfam" id="PF02311">
    <property type="entry name" value="AraC_binding"/>
    <property type="match status" value="1"/>
</dbReference>
<evidence type="ECO:0000259" key="2">
    <source>
        <dbReference type="Pfam" id="PF02311"/>
    </source>
</evidence>
<dbReference type="GO" id="GO:0006355">
    <property type="term" value="P:regulation of DNA-templated transcription"/>
    <property type="evidence" value="ECO:0007669"/>
    <property type="project" value="InterPro"/>
</dbReference>
<dbReference type="Gene3D" id="2.60.120.10">
    <property type="entry name" value="Jelly Rolls"/>
    <property type="match status" value="1"/>
</dbReference>
<dbReference type="EMBL" id="CP060394">
    <property type="protein sequence ID" value="QNI32161.1"/>
    <property type="molecule type" value="Genomic_DNA"/>
</dbReference>
<dbReference type="RefSeq" id="WP_186743116.1">
    <property type="nucleotide sequence ID" value="NZ_CP060394.1"/>
</dbReference>
<gene>
    <name evidence="3" type="ORF">H7849_24740</name>
</gene>
<reference evidence="3 4" key="1">
    <citation type="submission" date="2020-08" db="EMBL/GenBank/DDBJ databases">
        <title>Edaphobacter telluris sp. nov. and Acidobacterium dinghuensis sp. nov., two acidobacteria isolated from forest soil.</title>
        <authorList>
            <person name="Fu J."/>
            <person name="Qiu L."/>
        </authorList>
    </citation>
    <scope>NUCLEOTIDE SEQUENCE [LARGE SCALE GENOMIC DNA]</scope>
    <source>
        <strain evidence="3">4Y35</strain>
    </source>
</reference>
<dbReference type="InterPro" id="IPR003313">
    <property type="entry name" value="AraC-bd"/>
</dbReference>
<feature type="domain" description="AraC-type arabinose-binding/dimerisation" evidence="2">
    <location>
        <begin position="56"/>
        <end position="111"/>
    </location>
</feature>
<dbReference type="KEGG" id="adin:H7849_24740"/>
<name>A0A7G8BHZ1_9BACT</name>
<dbReference type="SUPFAM" id="SSF51182">
    <property type="entry name" value="RmlC-like cupins"/>
    <property type="match status" value="1"/>
</dbReference>
<evidence type="ECO:0000313" key="4">
    <source>
        <dbReference type="Proteomes" id="UP000515312"/>
    </source>
</evidence>
<dbReference type="InterPro" id="IPR014710">
    <property type="entry name" value="RmlC-like_jellyroll"/>
</dbReference>
<keyword evidence="4" id="KW-1185">Reference proteome</keyword>
<evidence type="ECO:0000313" key="3">
    <source>
        <dbReference type="EMBL" id="QNI32161.1"/>
    </source>
</evidence>
<dbReference type="GO" id="GO:0003677">
    <property type="term" value="F:DNA binding"/>
    <property type="evidence" value="ECO:0007669"/>
    <property type="project" value="UniProtKB-KW"/>
</dbReference>
<organism evidence="3 4">
    <name type="scientific">Alloacidobacterium dinghuense</name>
    <dbReference type="NCBI Taxonomy" id="2763107"/>
    <lineage>
        <taxon>Bacteria</taxon>
        <taxon>Pseudomonadati</taxon>
        <taxon>Acidobacteriota</taxon>
        <taxon>Terriglobia</taxon>
        <taxon>Terriglobales</taxon>
        <taxon>Acidobacteriaceae</taxon>
        <taxon>Alloacidobacterium</taxon>
    </lineage>
</organism>
<protein>
    <recommendedName>
        <fullName evidence="2">AraC-type arabinose-binding/dimerisation domain-containing protein</fullName>
    </recommendedName>
</protein>
<dbReference type="Proteomes" id="UP000515312">
    <property type="component" value="Chromosome"/>
</dbReference>
<sequence>MTTDTIKETTAPGDSAQFDLLSEIADSEKKKPWQSGLYAKTLDKRADFRTVLITMERGARMKEHHTDGTISIHVLKGAIRVNVQGQARQLNTAGLFTLAPSIKHDIESLEGSAFLLTISWPTSEKLRSLEHRGYGT</sequence>
<evidence type="ECO:0000256" key="1">
    <source>
        <dbReference type="ARBA" id="ARBA00023125"/>
    </source>
</evidence>
<keyword evidence="1" id="KW-0238">DNA-binding</keyword>